<sequence length="204" mass="23157">MEIDLNEQPLDQIEERIRRLEGVIFRARQRQRWRQAHAPIQITNFAGELITTANVQDDGVRVRQEEGGVDVEGGTSDCGRVGKRKATYLISKALRVETFAKKAEGCGGNFFDCNICLNMAREPVLTCCGHLFCWQCFYQLSYAYLEAKECPVCKGEVTETGLIPIYGNGDENTSDQLELEETSFRVPSRPPARRVESIRQYLRS</sequence>
<dbReference type="InterPro" id="IPR013083">
    <property type="entry name" value="Znf_RING/FYVE/PHD"/>
</dbReference>
<dbReference type="GO" id="GO:0006511">
    <property type="term" value="P:ubiquitin-dependent protein catabolic process"/>
    <property type="evidence" value="ECO:0007669"/>
    <property type="project" value="UniProtKB-UniRule"/>
</dbReference>
<dbReference type="GO" id="GO:0005789">
    <property type="term" value="C:endoplasmic reticulum membrane"/>
    <property type="evidence" value="ECO:0007669"/>
    <property type="project" value="UniProtKB-SubCell"/>
</dbReference>
<keyword evidence="6" id="KW-0479">Metal-binding</keyword>
<comment type="caution">
    <text evidence="8">The sequence shown here is derived from an EMBL/GenBank/DDBJ whole genome shotgun (WGS) entry which is preliminary data.</text>
</comment>
<comment type="pathway">
    <text evidence="2 6">Protein modification; protein ubiquitination.</text>
</comment>
<dbReference type="Proteomes" id="UP001372338">
    <property type="component" value="Unassembled WGS sequence"/>
</dbReference>
<gene>
    <name evidence="8" type="ORF">RIF29_38299</name>
</gene>
<organism evidence="8 9">
    <name type="scientific">Crotalaria pallida</name>
    <name type="common">Smooth rattlebox</name>
    <name type="synonym">Crotalaria striata</name>
    <dbReference type="NCBI Taxonomy" id="3830"/>
    <lineage>
        <taxon>Eukaryota</taxon>
        <taxon>Viridiplantae</taxon>
        <taxon>Streptophyta</taxon>
        <taxon>Embryophyta</taxon>
        <taxon>Tracheophyta</taxon>
        <taxon>Spermatophyta</taxon>
        <taxon>Magnoliopsida</taxon>
        <taxon>eudicotyledons</taxon>
        <taxon>Gunneridae</taxon>
        <taxon>Pentapetalae</taxon>
        <taxon>rosids</taxon>
        <taxon>fabids</taxon>
        <taxon>Fabales</taxon>
        <taxon>Fabaceae</taxon>
        <taxon>Papilionoideae</taxon>
        <taxon>50 kb inversion clade</taxon>
        <taxon>genistoids sensu lato</taxon>
        <taxon>core genistoids</taxon>
        <taxon>Crotalarieae</taxon>
        <taxon>Crotalaria</taxon>
    </lineage>
</organism>
<evidence type="ECO:0000256" key="3">
    <source>
        <dbReference type="ARBA" id="ARBA00022679"/>
    </source>
</evidence>
<evidence type="ECO:0000256" key="5">
    <source>
        <dbReference type="PROSITE-ProRule" id="PRU00175"/>
    </source>
</evidence>
<dbReference type="Gene3D" id="3.30.40.10">
    <property type="entry name" value="Zinc/RING finger domain, C3HC4 (zinc finger)"/>
    <property type="match status" value="1"/>
</dbReference>
<dbReference type="GO" id="GO:0008270">
    <property type="term" value="F:zinc ion binding"/>
    <property type="evidence" value="ECO:0007669"/>
    <property type="project" value="UniProtKB-KW"/>
</dbReference>
<dbReference type="InterPro" id="IPR001841">
    <property type="entry name" value="Znf_RING"/>
</dbReference>
<dbReference type="InterPro" id="IPR045103">
    <property type="entry name" value="RNF5/RNF185-like"/>
</dbReference>
<proteinExistence type="predicted"/>
<dbReference type="SMART" id="SM00184">
    <property type="entry name" value="RING"/>
    <property type="match status" value="1"/>
</dbReference>
<dbReference type="Pfam" id="PF14634">
    <property type="entry name" value="zf-RING_5"/>
    <property type="match status" value="1"/>
</dbReference>
<evidence type="ECO:0000259" key="7">
    <source>
        <dbReference type="PROSITE" id="PS50089"/>
    </source>
</evidence>
<evidence type="ECO:0000313" key="9">
    <source>
        <dbReference type="Proteomes" id="UP001372338"/>
    </source>
</evidence>
<comment type="catalytic activity">
    <reaction evidence="1 6">
        <text>S-ubiquitinyl-[E2 ubiquitin-conjugating enzyme]-L-cysteine + [acceptor protein]-L-lysine = [E2 ubiquitin-conjugating enzyme]-L-cysteine + N(6)-ubiquitinyl-[acceptor protein]-L-lysine.</text>
        <dbReference type="EC" id="2.3.2.27"/>
    </reaction>
</comment>
<keyword evidence="3 6" id="KW-0808">Transferase</keyword>
<keyword evidence="4 6" id="KW-0833">Ubl conjugation pathway</keyword>
<reference evidence="8 9" key="1">
    <citation type="submission" date="2024-01" db="EMBL/GenBank/DDBJ databases">
        <title>The genomes of 5 underutilized Papilionoideae crops provide insights into root nodulation and disease resistanc.</title>
        <authorList>
            <person name="Yuan L."/>
        </authorList>
    </citation>
    <scope>NUCLEOTIDE SEQUENCE [LARGE SCALE GENOMIC DNA]</scope>
    <source>
        <strain evidence="8">ZHUSHIDOU_FW_LH</strain>
        <tissue evidence="8">Leaf</tissue>
    </source>
</reference>
<dbReference type="PROSITE" id="PS50089">
    <property type="entry name" value="ZF_RING_2"/>
    <property type="match status" value="1"/>
</dbReference>
<keyword evidence="6" id="KW-0862">Zinc</keyword>
<accession>A0AAN9DZW8</accession>
<evidence type="ECO:0000313" key="8">
    <source>
        <dbReference type="EMBL" id="KAK7243501.1"/>
    </source>
</evidence>
<protein>
    <recommendedName>
        <fullName evidence="6">E3 ubiquitin-protein ligase RMA</fullName>
        <ecNumber evidence="6">2.3.2.27</ecNumber>
    </recommendedName>
    <alternativeName>
        <fullName evidence="6">Protein RING membrane-anchor</fullName>
    </alternativeName>
    <alternativeName>
        <fullName evidence="6">RING-type E3 ubiquitin transferase RMA</fullName>
    </alternativeName>
</protein>
<dbReference type="AlphaFoldDB" id="A0AAN9DZW8"/>
<comment type="function">
    <text evidence="6">E3 ubiquitin-protein ligase.</text>
</comment>
<name>A0AAN9DZW8_CROPI</name>
<comment type="subcellular location">
    <subcellularLocation>
        <location evidence="6">Endoplasmic reticulum membrane</location>
        <topology evidence="6">Single-pass type IV membrane protein</topology>
    </subcellularLocation>
</comment>
<evidence type="ECO:0000256" key="1">
    <source>
        <dbReference type="ARBA" id="ARBA00000900"/>
    </source>
</evidence>
<dbReference type="PANTHER" id="PTHR12313">
    <property type="entry name" value="E3 UBIQUITIN-PROTEIN LIGASE RNF5-RELATED"/>
    <property type="match status" value="1"/>
</dbReference>
<evidence type="ECO:0000256" key="2">
    <source>
        <dbReference type="ARBA" id="ARBA00004906"/>
    </source>
</evidence>
<dbReference type="EC" id="2.3.2.27" evidence="6"/>
<comment type="domain">
    <text evidence="6">The RING-type zinc finger domain is responsible for E3 ligase activity.</text>
</comment>
<feature type="domain" description="RING-type" evidence="7">
    <location>
        <begin position="113"/>
        <end position="154"/>
    </location>
</feature>
<evidence type="ECO:0000256" key="4">
    <source>
        <dbReference type="ARBA" id="ARBA00022786"/>
    </source>
</evidence>
<dbReference type="SUPFAM" id="SSF57850">
    <property type="entry name" value="RING/U-box"/>
    <property type="match status" value="1"/>
</dbReference>
<dbReference type="EMBL" id="JAYWIO010000008">
    <property type="protein sequence ID" value="KAK7243501.1"/>
    <property type="molecule type" value="Genomic_DNA"/>
</dbReference>
<keyword evidence="9" id="KW-1185">Reference proteome</keyword>
<dbReference type="GO" id="GO:0061630">
    <property type="term" value="F:ubiquitin protein ligase activity"/>
    <property type="evidence" value="ECO:0007669"/>
    <property type="project" value="UniProtKB-UniRule"/>
</dbReference>
<keyword evidence="6" id="KW-0256">Endoplasmic reticulum</keyword>
<keyword evidence="5 6" id="KW-0863">Zinc-finger</keyword>
<evidence type="ECO:0000256" key="6">
    <source>
        <dbReference type="RuleBase" id="RU369090"/>
    </source>
</evidence>